<evidence type="ECO:0000313" key="1">
    <source>
        <dbReference type="EnsemblMetazoa" id="MESCA004720-PA"/>
    </source>
</evidence>
<reference evidence="1" key="2">
    <citation type="submission" date="2015-06" db="UniProtKB">
        <authorList>
            <consortium name="EnsemblMetazoa"/>
        </authorList>
    </citation>
    <scope>IDENTIFICATION</scope>
</reference>
<dbReference type="EMBL" id="CAQQ02197877">
    <property type="status" value="NOT_ANNOTATED_CDS"/>
    <property type="molecule type" value="Genomic_DNA"/>
</dbReference>
<dbReference type="Proteomes" id="UP000015102">
    <property type="component" value="Unassembled WGS sequence"/>
</dbReference>
<organism evidence="1 2">
    <name type="scientific">Megaselia scalaris</name>
    <name type="common">Humpbacked fly</name>
    <name type="synonym">Phora scalaris</name>
    <dbReference type="NCBI Taxonomy" id="36166"/>
    <lineage>
        <taxon>Eukaryota</taxon>
        <taxon>Metazoa</taxon>
        <taxon>Ecdysozoa</taxon>
        <taxon>Arthropoda</taxon>
        <taxon>Hexapoda</taxon>
        <taxon>Insecta</taxon>
        <taxon>Pterygota</taxon>
        <taxon>Neoptera</taxon>
        <taxon>Endopterygota</taxon>
        <taxon>Diptera</taxon>
        <taxon>Brachycera</taxon>
        <taxon>Muscomorpha</taxon>
        <taxon>Platypezoidea</taxon>
        <taxon>Phoridae</taxon>
        <taxon>Megaseliini</taxon>
        <taxon>Megaselia</taxon>
    </lineage>
</organism>
<evidence type="ECO:0000313" key="2">
    <source>
        <dbReference type="Proteomes" id="UP000015102"/>
    </source>
</evidence>
<protein>
    <submittedName>
        <fullName evidence="1">Uncharacterized protein</fullName>
    </submittedName>
</protein>
<dbReference type="EnsemblMetazoa" id="MESCA004720-RA">
    <property type="protein sequence ID" value="MESCA004720-PA"/>
    <property type="gene ID" value="MESCA004720"/>
</dbReference>
<sequence length="36" mass="4230">MSHLVFQFLIIKRLTEVREGDGKDISLVVRIVIYIQ</sequence>
<dbReference type="HOGENOM" id="CLU_3360243_0_0_1"/>
<keyword evidence="2" id="KW-1185">Reference proteome</keyword>
<reference evidence="2" key="1">
    <citation type="submission" date="2013-02" db="EMBL/GenBank/DDBJ databases">
        <authorList>
            <person name="Hughes D."/>
        </authorList>
    </citation>
    <scope>NUCLEOTIDE SEQUENCE</scope>
    <source>
        <strain>Durham</strain>
        <strain evidence="2">NC isolate 2 -- Noor lab</strain>
    </source>
</reference>
<proteinExistence type="predicted"/>
<dbReference type="AlphaFoldDB" id="T1GME6"/>
<name>T1GME6_MEGSC</name>
<accession>T1GME6</accession>